<dbReference type="STRING" id="1890364.A0A2P6NI16"/>
<dbReference type="PANTHER" id="PTHR46388">
    <property type="entry name" value="NHL REPEAT-CONTAINING PROTEIN 2"/>
    <property type="match status" value="1"/>
</dbReference>
<proteinExistence type="predicted"/>
<dbReference type="Proteomes" id="UP000241769">
    <property type="component" value="Unassembled WGS sequence"/>
</dbReference>
<keyword evidence="1" id="KW-0677">Repeat</keyword>
<accession>A0A2P6NI16</accession>
<dbReference type="AlphaFoldDB" id="A0A2P6NI16"/>
<dbReference type="InterPro" id="IPR001258">
    <property type="entry name" value="NHL_repeat"/>
</dbReference>
<feature type="domain" description="Thioredoxin" evidence="2">
    <location>
        <begin position="53"/>
        <end position="213"/>
    </location>
</feature>
<organism evidence="3 4">
    <name type="scientific">Planoprotostelium fungivorum</name>
    <dbReference type="NCBI Taxonomy" id="1890364"/>
    <lineage>
        <taxon>Eukaryota</taxon>
        <taxon>Amoebozoa</taxon>
        <taxon>Evosea</taxon>
        <taxon>Variosea</taxon>
        <taxon>Cavosteliida</taxon>
        <taxon>Cavosteliaceae</taxon>
        <taxon>Planoprotostelium</taxon>
    </lineage>
</organism>
<dbReference type="EMBL" id="MDYQ01000079">
    <property type="protein sequence ID" value="PRP83606.1"/>
    <property type="molecule type" value="Genomic_DNA"/>
</dbReference>
<dbReference type="InterPro" id="IPR036249">
    <property type="entry name" value="Thioredoxin-like_sf"/>
</dbReference>
<evidence type="ECO:0000259" key="2">
    <source>
        <dbReference type="PROSITE" id="PS51352"/>
    </source>
</evidence>
<protein>
    <recommendedName>
        <fullName evidence="2">Thioredoxin domain-containing protein</fullName>
    </recommendedName>
</protein>
<dbReference type="SUPFAM" id="SSF52833">
    <property type="entry name" value="Thioredoxin-like"/>
    <property type="match status" value="1"/>
</dbReference>
<comment type="caution">
    <text evidence="3">The sequence shown here is derived from an EMBL/GenBank/DDBJ whole genome shotgun (WGS) entry which is preliminary data.</text>
</comment>
<sequence>MLRLIFSHTKPNFTRRIRHQSFERCWNGTSSDVRVSRDILWNHRMSSSSQGDSQLRHTVWKLDVTSQDSPVSFGYGNKWLNTKDEEPLYIDSLKGKLLLLEFWTSCCINCHHSEEETSILRKEFKDDEGMVFLGVHSPKFPSEREEETLRMFLKNTGMTQPVVHDVDRQVWKSFGVRCWPTFIVISPEGNLLYKWEGEGKMQEMRSFLRECLGYYRQKGLIDEAPLHRQTDEQSDITSPPLFISPGKLAVDHERQRLFVSDSGQNKIFVVRADGEVIDVIGSGERGFSDGNLTSVAFNRQQGICYDDTRDHLYVADTRNHSLRRVDLSAGHVTTIAGDSFFEDENLEDQEQRMASPWDVCMDKRDKEGLFVAMAGSHQIWRHDLKDGKTWRISGTGQERSLNNRVKIESADWAQPSGLCLNSRGDVLYVADAESSSVRGVNFEENYTFTLAGGDPDYPINLFAYGDVDGGGREARFQHPTALLKLNDHRLFVADTYNNKIKCIDTNTNTVTTLFGQVTAAPAKTVTADLLKTDNGKIDGKRDTCRLYHPSALALMRDQVYVADTNNGCIRR</sequence>
<dbReference type="PROSITE" id="PS51352">
    <property type="entry name" value="THIOREDOXIN_2"/>
    <property type="match status" value="1"/>
</dbReference>
<keyword evidence="4" id="KW-1185">Reference proteome</keyword>
<evidence type="ECO:0000313" key="3">
    <source>
        <dbReference type="EMBL" id="PRP83606.1"/>
    </source>
</evidence>
<dbReference type="Pfam" id="PF01436">
    <property type="entry name" value="NHL"/>
    <property type="match status" value="1"/>
</dbReference>
<evidence type="ECO:0000313" key="4">
    <source>
        <dbReference type="Proteomes" id="UP000241769"/>
    </source>
</evidence>
<dbReference type="InParanoid" id="A0A2P6NI16"/>
<dbReference type="InterPro" id="IPR012336">
    <property type="entry name" value="Thioredoxin-like_fold"/>
</dbReference>
<evidence type="ECO:0000256" key="1">
    <source>
        <dbReference type="ARBA" id="ARBA00022737"/>
    </source>
</evidence>
<dbReference type="InterPro" id="IPR011042">
    <property type="entry name" value="6-blade_b-propeller_TolB-like"/>
</dbReference>
<dbReference type="PANTHER" id="PTHR46388:SF2">
    <property type="entry name" value="NHL REPEAT-CONTAINING PROTEIN 2"/>
    <property type="match status" value="1"/>
</dbReference>
<name>A0A2P6NI16_9EUKA</name>
<dbReference type="OrthoDB" id="273823at2759"/>
<dbReference type="Gene3D" id="2.120.10.30">
    <property type="entry name" value="TolB, C-terminal domain"/>
    <property type="match status" value="3"/>
</dbReference>
<gene>
    <name evidence="3" type="ORF">PROFUN_08332</name>
</gene>
<dbReference type="SUPFAM" id="SSF101898">
    <property type="entry name" value="NHL repeat"/>
    <property type="match status" value="1"/>
</dbReference>
<dbReference type="InterPro" id="IPR013766">
    <property type="entry name" value="Thioredoxin_domain"/>
</dbReference>
<dbReference type="Pfam" id="PF13905">
    <property type="entry name" value="Thioredoxin_8"/>
    <property type="match status" value="1"/>
</dbReference>
<reference evidence="3 4" key="1">
    <citation type="journal article" date="2018" name="Genome Biol. Evol.">
        <title>Multiple Roots of Fruiting Body Formation in Amoebozoa.</title>
        <authorList>
            <person name="Hillmann F."/>
            <person name="Forbes G."/>
            <person name="Novohradska S."/>
            <person name="Ferling I."/>
            <person name="Riege K."/>
            <person name="Groth M."/>
            <person name="Westermann M."/>
            <person name="Marz M."/>
            <person name="Spaller T."/>
            <person name="Winckler T."/>
            <person name="Schaap P."/>
            <person name="Glockner G."/>
        </authorList>
    </citation>
    <scope>NUCLEOTIDE SEQUENCE [LARGE SCALE GENOMIC DNA]</scope>
    <source>
        <strain evidence="3 4">Jena</strain>
    </source>
</reference>
<dbReference type="Gene3D" id="3.40.30.10">
    <property type="entry name" value="Glutaredoxin"/>
    <property type="match status" value="1"/>
</dbReference>